<sequence>MGVLVHGGDRPGGDPGRGLARINGIESAFLSGSFARSDARGAGPAPYDIDIMVLGDPDVDAAMRRAPESRPRCTVP</sequence>
<evidence type="ECO:0000313" key="1">
    <source>
        <dbReference type="EMBL" id="CAA9337200.1"/>
    </source>
</evidence>
<organism evidence="1">
    <name type="scientific">uncultured Nocardioidaceae bacterium</name>
    <dbReference type="NCBI Taxonomy" id="253824"/>
    <lineage>
        <taxon>Bacteria</taxon>
        <taxon>Bacillati</taxon>
        <taxon>Actinomycetota</taxon>
        <taxon>Actinomycetes</taxon>
        <taxon>Propionibacteriales</taxon>
        <taxon>Nocardioidaceae</taxon>
        <taxon>environmental samples</taxon>
    </lineage>
</organism>
<name>A0A6J4LN24_9ACTN</name>
<protein>
    <submittedName>
        <fullName evidence="1">Uncharacterized protein</fullName>
    </submittedName>
</protein>
<dbReference type="EMBL" id="CADCUF010000167">
    <property type="protein sequence ID" value="CAA9337200.1"/>
    <property type="molecule type" value="Genomic_DNA"/>
</dbReference>
<dbReference type="AlphaFoldDB" id="A0A6J4LN24"/>
<reference evidence="1" key="1">
    <citation type="submission" date="2020-02" db="EMBL/GenBank/DDBJ databases">
        <authorList>
            <person name="Meier V. D."/>
        </authorList>
    </citation>
    <scope>NUCLEOTIDE SEQUENCE</scope>
    <source>
        <strain evidence="1">AVDCRST_MAG24</strain>
    </source>
</reference>
<gene>
    <name evidence="1" type="ORF">AVDCRST_MAG24-1099</name>
</gene>
<accession>A0A6J4LN24</accession>
<proteinExistence type="predicted"/>